<feature type="transmembrane region" description="Helical" evidence="1">
    <location>
        <begin position="12"/>
        <end position="31"/>
    </location>
</feature>
<keyword evidence="1" id="KW-1133">Transmembrane helix</keyword>
<keyword evidence="3" id="KW-1185">Reference proteome</keyword>
<evidence type="ECO:0000256" key="1">
    <source>
        <dbReference type="SAM" id="Phobius"/>
    </source>
</evidence>
<dbReference type="EMBL" id="AE000666">
    <property type="protein sequence ID" value="AAB85147.1"/>
    <property type="molecule type" value="Genomic_DNA"/>
</dbReference>
<evidence type="ECO:0000313" key="2">
    <source>
        <dbReference type="EMBL" id="AAB85147.1"/>
    </source>
</evidence>
<dbReference type="STRING" id="187420.MTH_642"/>
<keyword evidence="1" id="KW-0812">Transmembrane</keyword>
<organism evidence="2 3">
    <name type="scientific">Methanothermobacter thermautotrophicus (strain ATCC 29096 / DSM 1053 / JCM 10044 / NBRC 100330 / Delta H)</name>
    <name type="common">Methanobacterium thermoautotrophicum</name>
    <dbReference type="NCBI Taxonomy" id="187420"/>
    <lineage>
        <taxon>Archaea</taxon>
        <taxon>Methanobacteriati</taxon>
        <taxon>Methanobacteriota</taxon>
        <taxon>Methanomada group</taxon>
        <taxon>Methanobacteria</taxon>
        <taxon>Methanobacteriales</taxon>
        <taxon>Methanobacteriaceae</taxon>
        <taxon>Methanothermobacter</taxon>
    </lineage>
</organism>
<reference evidence="2 3" key="1">
    <citation type="journal article" date="1997" name="J. Bacteriol.">
        <title>Complete genome sequence of Methanobacterium thermoautotrophicum deltaH: functional analysis and comparative genomics.</title>
        <authorList>
            <person name="Smith D.R."/>
            <person name="Doucette-Stamm L.A."/>
            <person name="Deloughery C."/>
            <person name="Lee H.-M."/>
            <person name="Dubois J."/>
            <person name="Aldredge T."/>
            <person name="Bashirzadeh R."/>
            <person name="Blakely D."/>
            <person name="Cook R."/>
            <person name="Gilbert K."/>
            <person name="Harrison D."/>
            <person name="Hoang L."/>
            <person name="Keagle P."/>
            <person name="Lumm W."/>
            <person name="Pothier B."/>
            <person name="Qiu D."/>
            <person name="Spadafora R."/>
            <person name="Vicare R."/>
            <person name="Wang Y."/>
            <person name="Wierzbowski J."/>
            <person name="Gibson R."/>
            <person name="Jiwani N."/>
            <person name="Caruso A."/>
            <person name="Bush D."/>
            <person name="Safer H."/>
            <person name="Patwell D."/>
            <person name="Prabhakar S."/>
            <person name="McDougall S."/>
            <person name="Shimer G."/>
            <person name="Goyal A."/>
            <person name="Pietrovski S."/>
            <person name="Church G.M."/>
            <person name="Daniels C.J."/>
            <person name="Mao J.-i."/>
            <person name="Rice P."/>
            <person name="Nolling J."/>
            <person name="Reeve J.N."/>
        </authorList>
    </citation>
    <scope>NUCLEOTIDE SEQUENCE [LARGE SCALE GENOMIC DNA]</scope>
    <source>
        <strain evidence="3">ATCC 29096 / DSM 1053 / JCM 10044 / NBRC 100330 / Delta H</strain>
    </source>
</reference>
<dbReference type="PaxDb" id="187420-MTH_642"/>
<dbReference type="AlphaFoldDB" id="O26738"/>
<dbReference type="InParanoid" id="O26738"/>
<gene>
    <name evidence="2" type="ordered locus">MTH_642</name>
</gene>
<dbReference type="Proteomes" id="UP000005223">
    <property type="component" value="Chromosome"/>
</dbReference>
<evidence type="ECO:0000313" key="3">
    <source>
        <dbReference type="Proteomes" id="UP000005223"/>
    </source>
</evidence>
<dbReference type="PIR" id="D69185">
    <property type="entry name" value="D69185"/>
</dbReference>
<accession>O26738</accession>
<protein>
    <submittedName>
        <fullName evidence="2">Uncharacterized protein</fullName>
    </submittedName>
</protein>
<name>O26738_METTH</name>
<dbReference type="HOGENOM" id="CLU_2930223_0_0_2"/>
<proteinExistence type="predicted"/>
<sequence>MEDMVMERFEQLGVFHLAAGFLIVIMAVWALDPSGALGTEPQWHAALKLIFGAVMMAAGVKLLRG</sequence>
<feature type="transmembrane region" description="Helical" evidence="1">
    <location>
        <begin position="43"/>
        <end position="63"/>
    </location>
</feature>
<keyword evidence="1" id="KW-0472">Membrane</keyword>
<dbReference type="EnsemblBacteria" id="AAB85147">
    <property type="protein sequence ID" value="AAB85147"/>
    <property type="gene ID" value="MTH_642"/>
</dbReference>
<dbReference type="KEGG" id="mth:MTH_642"/>